<keyword evidence="4" id="KW-0326">Glycosidase</keyword>
<name>A0ABV9ENA8_9ACTN</name>
<evidence type="ECO:0000313" key="8">
    <source>
        <dbReference type="Proteomes" id="UP001595891"/>
    </source>
</evidence>
<dbReference type="PANTHER" id="PTHR42715:SF10">
    <property type="entry name" value="BETA-GLUCOSIDASE"/>
    <property type="match status" value="1"/>
</dbReference>
<proteinExistence type="inferred from homology"/>
<dbReference type="SUPFAM" id="SSF51445">
    <property type="entry name" value="(Trans)glycosidases"/>
    <property type="match status" value="1"/>
</dbReference>
<dbReference type="InterPro" id="IPR001764">
    <property type="entry name" value="Glyco_hydro_3_N"/>
</dbReference>
<feature type="domain" description="PA14" evidence="6">
    <location>
        <begin position="422"/>
        <end position="581"/>
    </location>
</feature>
<evidence type="ECO:0000256" key="2">
    <source>
        <dbReference type="ARBA" id="ARBA00022801"/>
    </source>
</evidence>
<dbReference type="Gene3D" id="3.20.20.300">
    <property type="entry name" value="Glycoside hydrolase, family 3, N-terminal domain"/>
    <property type="match status" value="1"/>
</dbReference>
<dbReference type="InterPro" id="IPR026891">
    <property type="entry name" value="Fn3-like"/>
</dbReference>
<dbReference type="Gene3D" id="2.60.120.260">
    <property type="entry name" value="Galactose-binding domain-like"/>
    <property type="match status" value="1"/>
</dbReference>
<dbReference type="Gene3D" id="3.40.50.1700">
    <property type="entry name" value="Glycoside hydrolase family 3 C-terminal domain"/>
    <property type="match status" value="1"/>
</dbReference>
<dbReference type="PROSITE" id="PS00775">
    <property type="entry name" value="GLYCOSYL_HYDROL_F3"/>
    <property type="match status" value="1"/>
</dbReference>
<dbReference type="InterPro" id="IPR013783">
    <property type="entry name" value="Ig-like_fold"/>
</dbReference>
<dbReference type="InterPro" id="IPR019800">
    <property type="entry name" value="Glyco_hydro_3_AS"/>
</dbReference>
<evidence type="ECO:0000256" key="5">
    <source>
        <dbReference type="SAM" id="MobiDB-lite"/>
    </source>
</evidence>
<dbReference type="InterPro" id="IPR036881">
    <property type="entry name" value="Glyco_hydro_3_C_sf"/>
</dbReference>
<comment type="caution">
    <text evidence="7">The sequence shown here is derived from an EMBL/GenBank/DDBJ whole genome shotgun (WGS) entry which is preliminary data.</text>
</comment>
<dbReference type="PROSITE" id="PS51820">
    <property type="entry name" value="PA14"/>
    <property type="match status" value="1"/>
</dbReference>
<dbReference type="InterPro" id="IPR037524">
    <property type="entry name" value="PA14/GLEYA"/>
</dbReference>
<protein>
    <submittedName>
        <fullName evidence="7">Beta-glucosidase</fullName>
    </submittedName>
</protein>
<comment type="similarity">
    <text evidence="1 4">Belongs to the glycosyl hydrolase 3 family.</text>
</comment>
<dbReference type="EMBL" id="JBHSFN010000029">
    <property type="protein sequence ID" value="MFC4591152.1"/>
    <property type="molecule type" value="Genomic_DNA"/>
</dbReference>
<keyword evidence="8" id="KW-1185">Reference proteome</keyword>
<feature type="compositionally biased region" description="Pro residues" evidence="5">
    <location>
        <begin position="284"/>
        <end position="324"/>
    </location>
</feature>
<evidence type="ECO:0000313" key="7">
    <source>
        <dbReference type="EMBL" id="MFC4591152.1"/>
    </source>
</evidence>
<dbReference type="RefSeq" id="WP_262846006.1">
    <property type="nucleotide sequence ID" value="NZ_JBHSFN010000029.1"/>
</dbReference>
<dbReference type="InterPro" id="IPR050288">
    <property type="entry name" value="Cellulose_deg_GH3"/>
</dbReference>
<dbReference type="InterPro" id="IPR036962">
    <property type="entry name" value="Glyco_hydro_3_N_sf"/>
</dbReference>
<dbReference type="SMART" id="SM01217">
    <property type="entry name" value="Fn3_like"/>
    <property type="match status" value="1"/>
</dbReference>
<sequence length="849" mass="88847">MDIERLIGVLSLPAKVRLLTGAGMWALPALPEIGLRRLVMSDGPIGVRGEQWSSADPSIALPSPSALAATWDVALVRRAGRLLAQEARRKGVHVLLAPTINIHRSPLGGRHFECFSEDPLLTGEIGAAYVEGVQDGGVAATPKHFVANDSETDRFTVDVVVGEQALREIYLAPFERVVRAGAWGVMAAYNSVGGTTMTEHAGLLNGVLKGEWGFDGFVVSDWTAARSTDAPALGGLDVVMPGPYGPWGEELVAAVREGRVPEEVVDDKVRRVLRLAERVGALDGPPPPAPPDRIAPPDPPDPPNPPDPHDPPNPPDPHDPPNPPDPHDPPDAPGPLDPPNPSDRIDGRALAREVAARSFTLLRNEGGLLPLRGIRSVALIGSAAAEPRAMGGGSAQVFPDGVVSPLEGLRRRGGADVRHAVGTDPRVRLAPLAAPATAVFLDAGGGTLAEHPLRTAEARWVGDLPPGLDGSRLAAVELRTTLVPEVSGLHHLSISGAGTFTLSVDGHTVLDETIAVPGGDPAAALLAPAERRIVVELTAGAPAALAVRHATSAFRGMGFIAFSLGHAGPSADDDTLIAEAAGIAAGADVAVVVAATTPEVESEGADRASLALPGRQDELIFRVAEANPRTIVVLNTGSPVEMPWLDRVAGVLLTWFPGQEGGDALADVLSGDAEPGGRLPTTWPARMADVPVLDVTPVDGELRYDEGTAVGHRAWERAGTAPAFWFGHGLGYTTWSYDEVAVLRTDGGGSVTVALTNTGGRAGREVVQVYLSRPAAPGRDRAWRGPRLAAFDVVTAEAGTTVLTTMTLPERAFQEWTEEGWRTIPGDHVLEIGRSVADRPLKATLTVTV</sequence>
<dbReference type="Gene3D" id="2.60.40.10">
    <property type="entry name" value="Immunoglobulins"/>
    <property type="match status" value="1"/>
</dbReference>
<keyword evidence="2 4" id="KW-0378">Hydrolase</keyword>
<dbReference type="InterPro" id="IPR002772">
    <property type="entry name" value="Glyco_hydro_3_C"/>
</dbReference>
<dbReference type="InterPro" id="IPR017853">
    <property type="entry name" value="GH"/>
</dbReference>
<dbReference type="Pfam" id="PF01915">
    <property type="entry name" value="Glyco_hydro_3_C"/>
    <property type="match status" value="1"/>
</dbReference>
<dbReference type="PANTHER" id="PTHR42715">
    <property type="entry name" value="BETA-GLUCOSIDASE"/>
    <property type="match status" value="1"/>
</dbReference>
<evidence type="ECO:0000256" key="4">
    <source>
        <dbReference type="RuleBase" id="RU361161"/>
    </source>
</evidence>
<feature type="region of interest" description="Disordered" evidence="5">
    <location>
        <begin position="280"/>
        <end position="345"/>
    </location>
</feature>
<evidence type="ECO:0000256" key="1">
    <source>
        <dbReference type="ARBA" id="ARBA00005336"/>
    </source>
</evidence>
<evidence type="ECO:0000259" key="6">
    <source>
        <dbReference type="PROSITE" id="PS51820"/>
    </source>
</evidence>
<keyword evidence="3" id="KW-0119">Carbohydrate metabolism</keyword>
<dbReference type="Proteomes" id="UP001595891">
    <property type="component" value="Unassembled WGS sequence"/>
</dbReference>
<reference evidence="8" key="1">
    <citation type="journal article" date="2019" name="Int. J. Syst. Evol. Microbiol.">
        <title>The Global Catalogue of Microorganisms (GCM) 10K type strain sequencing project: providing services to taxonomists for standard genome sequencing and annotation.</title>
        <authorList>
            <consortium name="The Broad Institute Genomics Platform"/>
            <consortium name="The Broad Institute Genome Sequencing Center for Infectious Disease"/>
            <person name="Wu L."/>
            <person name="Ma J."/>
        </authorList>
    </citation>
    <scope>NUCLEOTIDE SEQUENCE [LARGE SCALE GENOMIC DNA]</scope>
    <source>
        <strain evidence="8">CCUG 49560</strain>
    </source>
</reference>
<dbReference type="SUPFAM" id="SSF52279">
    <property type="entry name" value="Beta-D-glucan exohydrolase, C-terminal domain"/>
    <property type="match status" value="1"/>
</dbReference>
<dbReference type="Pfam" id="PF00933">
    <property type="entry name" value="Glyco_hydro_3"/>
    <property type="match status" value="1"/>
</dbReference>
<dbReference type="PRINTS" id="PR00133">
    <property type="entry name" value="GLHYDRLASE3"/>
</dbReference>
<dbReference type="Pfam" id="PF14310">
    <property type="entry name" value="Fn3-like"/>
    <property type="match status" value="1"/>
</dbReference>
<evidence type="ECO:0000256" key="3">
    <source>
        <dbReference type="ARBA" id="ARBA00023277"/>
    </source>
</evidence>
<gene>
    <name evidence="7" type="ORF">ACFO8L_34015</name>
</gene>
<organism evidence="7 8">
    <name type="scientific">Sphaerisporangium corydalis</name>
    <dbReference type="NCBI Taxonomy" id="1441875"/>
    <lineage>
        <taxon>Bacteria</taxon>
        <taxon>Bacillati</taxon>
        <taxon>Actinomycetota</taxon>
        <taxon>Actinomycetes</taxon>
        <taxon>Streptosporangiales</taxon>
        <taxon>Streptosporangiaceae</taxon>
        <taxon>Sphaerisporangium</taxon>
    </lineage>
</organism>
<feature type="compositionally biased region" description="Pro residues" evidence="5">
    <location>
        <begin position="331"/>
        <end position="341"/>
    </location>
</feature>
<accession>A0ABV9ENA8</accession>